<dbReference type="EMBL" id="LAZR01008730">
    <property type="protein sequence ID" value="KKM76893.1"/>
    <property type="molecule type" value="Genomic_DNA"/>
</dbReference>
<dbReference type="Gene3D" id="3.40.190.10">
    <property type="entry name" value="Periplasmic binding protein-like II"/>
    <property type="match status" value="2"/>
</dbReference>
<dbReference type="EC" id="2.5.1.61" evidence="5"/>
<dbReference type="CDD" id="cd13646">
    <property type="entry name" value="PBP2_EcHMBS_like"/>
    <property type="match status" value="1"/>
</dbReference>
<evidence type="ECO:0000259" key="10">
    <source>
        <dbReference type="Pfam" id="PF01379"/>
    </source>
</evidence>
<evidence type="ECO:0000256" key="7">
    <source>
        <dbReference type="ARBA" id="ARBA00022679"/>
    </source>
</evidence>
<keyword evidence="7" id="KW-0808">Transferase</keyword>
<evidence type="ECO:0000256" key="9">
    <source>
        <dbReference type="ARBA" id="ARBA00033064"/>
    </source>
</evidence>
<dbReference type="HAMAP" id="MF_00260">
    <property type="entry name" value="Porphobil_deam"/>
    <property type="match status" value="1"/>
</dbReference>
<name>A0A0F9K4K6_9ZZZZ</name>
<accession>A0A0F9K4K6</accession>
<organism evidence="12">
    <name type="scientific">marine sediment metagenome</name>
    <dbReference type="NCBI Taxonomy" id="412755"/>
    <lineage>
        <taxon>unclassified sequences</taxon>
        <taxon>metagenomes</taxon>
        <taxon>ecological metagenomes</taxon>
    </lineage>
</organism>
<comment type="cofactor">
    <cofactor evidence="1">
        <name>dipyrromethane</name>
        <dbReference type="ChEBI" id="CHEBI:60342"/>
    </cofactor>
</comment>
<dbReference type="PROSITE" id="PS00533">
    <property type="entry name" value="PORPHOBILINOGEN_DEAM"/>
    <property type="match status" value="1"/>
</dbReference>
<dbReference type="Pfam" id="PF01379">
    <property type="entry name" value="Porphobil_deam"/>
    <property type="match status" value="1"/>
</dbReference>
<dbReference type="Pfam" id="PF03900">
    <property type="entry name" value="Porphobil_deamC"/>
    <property type="match status" value="1"/>
</dbReference>
<dbReference type="PANTHER" id="PTHR11557">
    <property type="entry name" value="PORPHOBILINOGEN DEAMINASE"/>
    <property type="match status" value="1"/>
</dbReference>
<dbReference type="FunFam" id="3.30.160.40:FF:000002">
    <property type="entry name" value="Porphobilinogen deaminase"/>
    <property type="match status" value="1"/>
</dbReference>
<dbReference type="SUPFAM" id="SSF54782">
    <property type="entry name" value="Porphobilinogen deaminase (hydroxymethylbilane synthase), C-terminal domain"/>
    <property type="match status" value="1"/>
</dbReference>
<dbReference type="AlphaFoldDB" id="A0A0F9K4K6"/>
<comment type="pathway">
    <text evidence="3">Porphyrin-containing compound metabolism; protoporphyrin-IX biosynthesis; coproporphyrinogen-III from 5-aminolevulinate: step 2/4.</text>
</comment>
<dbReference type="NCBIfam" id="TIGR00212">
    <property type="entry name" value="hemC"/>
    <property type="match status" value="1"/>
</dbReference>
<comment type="function">
    <text evidence="2">Tetrapolymerization of the monopyrrole PBG into the hydroxymethylbilane pre-uroporphyrinogen in several discrete steps.</text>
</comment>
<evidence type="ECO:0000256" key="4">
    <source>
        <dbReference type="ARBA" id="ARBA00005638"/>
    </source>
</evidence>
<sequence>MTADKAIIIGTRGSKLALWQANYIQAMLEEKANVKSELKIIKTKGDKILDVALSKLGDKGLFVKEIENALLDESVDIAVHSMKDLPTELPEGLEIMASPPREDNRDAFVSLEYNSVDELEKGAVVGSSSLRRKAQLLAMRPDVEVKEIRGNVDTRLKKLESGEYQAILMAYAGLKRLGFTEHIKQIFEQSEMLPAVGQGAIAIEARSDDEDVRQALNKLNDEKTLLVVRAERALMKELEGGCQVPIGANAQVENGTIHIEALVASINGEKIVKDEASGSEEQPEKVGIQVADKLRAKGAEEILDKIREENPLN</sequence>
<dbReference type="PRINTS" id="PR00151">
    <property type="entry name" value="PORPHBDMNASE"/>
</dbReference>
<evidence type="ECO:0000256" key="2">
    <source>
        <dbReference type="ARBA" id="ARBA00002869"/>
    </source>
</evidence>
<dbReference type="InterPro" id="IPR022419">
    <property type="entry name" value="Porphobilin_deaminase_cofac_BS"/>
</dbReference>
<dbReference type="GO" id="GO:0004418">
    <property type="term" value="F:hydroxymethylbilane synthase activity"/>
    <property type="evidence" value="ECO:0007669"/>
    <property type="project" value="UniProtKB-EC"/>
</dbReference>
<dbReference type="SUPFAM" id="SSF53850">
    <property type="entry name" value="Periplasmic binding protein-like II"/>
    <property type="match status" value="1"/>
</dbReference>
<dbReference type="PIRSF" id="PIRSF001438">
    <property type="entry name" value="4pyrrol_synth_OHMeBilane_synth"/>
    <property type="match status" value="1"/>
</dbReference>
<dbReference type="Gene3D" id="3.30.160.40">
    <property type="entry name" value="Porphobilinogen deaminase, C-terminal domain"/>
    <property type="match status" value="1"/>
</dbReference>
<gene>
    <name evidence="12" type="ORF">LCGC14_1375530</name>
</gene>
<keyword evidence="8" id="KW-0627">Porphyrin biosynthesis</keyword>
<dbReference type="InterPro" id="IPR000860">
    <property type="entry name" value="HemC"/>
</dbReference>
<evidence type="ECO:0000256" key="6">
    <source>
        <dbReference type="ARBA" id="ARBA00016519"/>
    </source>
</evidence>
<dbReference type="FunFam" id="3.40.190.10:FF:000005">
    <property type="entry name" value="Porphobilinogen deaminase"/>
    <property type="match status" value="1"/>
</dbReference>
<feature type="domain" description="Porphobilinogen deaminase C-terminal" evidence="11">
    <location>
        <begin position="226"/>
        <end position="295"/>
    </location>
</feature>
<evidence type="ECO:0000259" key="11">
    <source>
        <dbReference type="Pfam" id="PF03900"/>
    </source>
</evidence>
<dbReference type="InterPro" id="IPR022417">
    <property type="entry name" value="Porphobilin_deaminase_N"/>
</dbReference>
<evidence type="ECO:0000313" key="12">
    <source>
        <dbReference type="EMBL" id="KKM76893.1"/>
    </source>
</evidence>
<feature type="domain" description="Porphobilinogen deaminase N-terminal" evidence="10">
    <location>
        <begin position="7"/>
        <end position="213"/>
    </location>
</feature>
<dbReference type="InterPro" id="IPR022418">
    <property type="entry name" value="Porphobilinogen_deaminase_C"/>
</dbReference>
<comment type="similarity">
    <text evidence="4">Belongs to the HMBS family.</text>
</comment>
<comment type="caution">
    <text evidence="12">The sequence shown here is derived from an EMBL/GenBank/DDBJ whole genome shotgun (WGS) entry which is preliminary data.</text>
</comment>
<protein>
    <recommendedName>
        <fullName evidence="6">Porphobilinogen deaminase</fullName>
        <ecNumber evidence="5">2.5.1.61</ecNumber>
    </recommendedName>
    <alternativeName>
        <fullName evidence="9">Hydroxymethylbilane synthase</fullName>
    </alternativeName>
</protein>
<evidence type="ECO:0000256" key="1">
    <source>
        <dbReference type="ARBA" id="ARBA00001916"/>
    </source>
</evidence>
<dbReference type="FunFam" id="3.40.190.10:FF:000004">
    <property type="entry name" value="Porphobilinogen deaminase"/>
    <property type="match status" value="1"/>
</dbReference>
<dbReference type="GO" id="GO:0006783">
    <property type="term" value="P:heme biosynthetic process"/>
    <property type="evidence" value="ECO:0007669"/>
    <property type="project" value="TreeGrafter"/>
</dbReference>
<dbReference type="PANTHER" id="PTHR11557:SF0">
    <property type="entry name" value="PORPHOBILINOGEN DEAMINASE"/>
    <property type="match status" value="1"/>
</dbReference>
<evidence type="ECO:0000256" key="3">
    <source>
        <dbReference type="ARBA" id="ARBA00004735"/>
    </source>
</evidence>
<evidence type="ECO:0000256" key="5">
    <source>
        <dbReference type="ARBA" id="ARBA00012655"/>
    </source>
</evidence>
<proteinExistence type="inferred from homology"/>
<reference evidence="12" key="1">
    <citation type="journal article" date="2015" name="Nature">
        <title>Complex archaea that bridge the gap between prokaryotes and eukaryotes.</title>
        <authorList>
            <person name="Spang A."/>
            <person name="Saw J.H."/>
            <person name="Jorgensen S.L."/>
            <person name="Zaremba-Niedzwiedzka K."/>
            <person name="Martijn J."/>
            <person name="Lind A.E."/>
            <person name="van Eijk R."/>
            <person name="Schleper C."/>
            <person name="Guy L."/>
            <person name="Ettema T.J."/>
        </authorList>
    </citation>
    <scope>NUCLEOTIDE SEQUENCE</scope>
</reference>
<dbReference type="GO" id="GO:0005737">
    <property type="term" value="C:cytoplasm"/>
    <property type="evidence" value="ECO:0007669"/>
    <property type="project" value="TreeGrafter"/>
</dbReference>
<evidence type="ECO:0000256" key="8">
    <source>
        <dbReference type="ARBA" id="ARBA00023244"/>
    </source>
</evidence>
<dbReference type="InterPro" id="IPR036803">
    <property type="entry name" value="Porphobilinogen_deaminase_C_sf"/>
</dbReference>